<evidence type="ECO:0000256" key="6">
    <source>
        <dbReference type="ARBA" id="ARBA00022763"/>
    </source>
</evidence>
<comment type="similarity">
    <text evidence="2 9">Belongs to the MGMT family.</text>
</comment>
<dbReference type="SUPFAM" id="SSF46767">
    <property type="entry name" value="Methylated DNA-protein cysteine methyltransferase, C-terminal domain"/>
    <property type="match status" value="1"/>
</dbReference>
<feature type="active site" description="Nucleophile; methyl group acceptor" evidence="9">
    <location>
        <position position="140"/>
    </location>
</feature>
<comment type="catalytic activity">
    <reaction evidence="8 9">
        <text>a 6-O-methyl-2'-deoxyguanosine in DNA + L-cysteinyl-[protein] = S-methyl-L-cysteinyl-[protein] + a 2'-deoxyguanosine in DNA</text>
        <dbReference type="Rhea" id="RHEA:24000"/>
        <dbReference type="Rhea" id="RHEA-COMP:10131"/>
        <dbReference type="Rhea" id="RHEA-COMP:10132"/>
        <dbReference type="Rhea" id="RHEA-COMP:11367"/>
        <dbReference type="Rhea" id="RHEA-COMP:11368"/>
        <dbReference type="ChEBI" id="CHEBI:29950"/>
        <dbReference type="ChEBI" id="CHEBI:82612"/>
        <dbReference type="ChEBI" id="CHEBI:85445"/>
        <dbReference type="ChEBI" id="CHEBI:85448"/>
        <dbReference type="EC" id="2.1.1.63"/>
    </reaction>
</comment>
<dbReference type="EC" id="2.1.1.63" evidence="9"/>
<comment type="catalytic activity">
    <reaction evidence="1 9">
        <text>a 4-O-methyl-thymidine in DNA + L-cysteinyl-[protein] = a thymidine in DNA + S-methyl-L-cysteinyl-[protein]</text>
        <dbReference type="Rhea" id="RHEA:53428"/>
        <dbReference type="Rhea" id="RHEA-COMP:10131"/>
        <dbReference type="Rhea" id="RHEA-COMP:10132"/>
        <dbReference type="Rhea" id="RHEA-COMP:13555"/>
        <dbReference type="Rhea" id="RHEA-COMP:13556"/>
        <dbReference type="ChEBI" id="CHEBI:29950"/>
        <dbReference type="ChEBI" id="CHEBI:82612"/>
        <dbReference type="ChEBI" id="CHEBI:137386"/>
        <dbReference type="ChEBI" id="CHEBI:137387"/>
        <dbReference type="EC" id="2.1.1.63"/>
    </reaction>
</comment>
<dbReference type="GO" id="GO:0005737">
    <property type="term" value="C:cytoplasm"/>
    <property type="evidence" value="ECO:0007669"/>
    <property type="project" value="UniProtKB-SubCell"/>
</dbReference>
<protein>
    <recommendedName>
        <fullName evidence="9">Methylated-DNA--protein-cysteine methyltransferase</fullName>
        <ecNumber evidence="9">2.1.1.63</ecNumber>
    </recommendedName>
    <alternativeName>
        <fullName evidence="9">6-O-methylguanine-DNA methyltransferase</fullName>
        <shortName evidence="9">MGMT</shortName>
    </alternativeName>
    <alternativeName>
        <fullName evidence="9">O-6-methylguanine-DNA-alkyltransferase</fullName>
    </alternativeName>
</protein>
<comment type="subcellular location">
    <subcellularLocation>
        <location evidence="9">Cytoplasm</location>
    </subcellularLocation>
</comment>
<keyword evidence="5 9" id="KW-0808">Transferase</keyword>
<evidence type="ECO:0000256" key="4">
    <source>
        <dbReference type="ARBA" id="ARBA00022603"/>
    </source>
</evidence>
<dbReference type="AlphaFoldDB" id="A0A367G1L0"/>
<evidence type="ECO:0000256" key="7">
    <source>
        <dbReference type="ARBA" id="ARBA00023204"/>
    </source>
</evidence>
<dbReference type="InterPro" id="IPR036217">
    <property type="entry name" value="MethylDNA_cys_MeTrfase_DNAb"/>
</dbReference>
<comment type="miscellaneous">
    <text evidence="9">This enzyme catalyzes only one turnover and therefore is not strictly catalytic. According to one definition, an enzyme is a biocatalyst that acts repeatedly and over many reaction cycles.</text>
</comment>
<dbReference type="PANTHER" id="PTHR10815">
    <property type="entry name" value="METHYLATED-DNA--PROTEIN-CYSTEINE METHYLTRANSFERASE"/>
    <property type="match status" value="1"/>
</dbReference>
<keyword evidence="4 9" id="KW-0489">Methyltransferase</keyword>
<dbReference type="CDD" id="cd06445">
    <property type="entry name" value="ATase"/>
    <property type="match status" value="1"/>
</dbReference>
<dbReference type="FunFam" id="1.10.10.10:FF:000214">
    <property type="entry name" value="Methylated-DNA--protein-cysteine methyltransferase"/>
    <property type="match status" value="1"/>
</dbReference>
<feature type="domain" description="Methylated-DNA-[protein]-cysteine S-methyltransferase DNA binding" evidence="10">
    <location>
        <begin position="85"/>
        <end position="168"/>
    </location>
</feature>
<dbReference type="GO" id="GO:0003908">
    <property type="term" value="F:methylated-DNA-[protein]-cysteine S-methyltransferase activity"/>
    <property type="evidence" value="ECO:0007669"/>
    <property type="project" value="UniProtKB-UniRule"/>
</dbReference>
<gene>
    <name evidence="12" type="ORF">C4886_09350</name>
</gene>
<evidence type="ECO:0000256" key="5">
    <source>
        <dbReference type="ARBA" id="ARBA00022679"/>
    </source>
</evidence>
<evidence type="ECO:0000259" key="11">
    <source>
        <dbReference type="Pfam" id="PF02870"/>
    </source>
</evidence>
<proteinExistence type="inferred from homology"/>
<dbReference type="Gene3D" id="3.30.160.70">
    <property type="entry name" value="Methylated DNA-protein cysteine methyltransferase domain"/>
    <property type="match status" value="1"/>
</dbReference>
<evidence type="ECO:0000259" key="10">
    <source>
        <dbReference type="Pfam" id="PF01035"/>
    </source>
</evidence>
<dbReference type="GO" id="GO:0032259">
    <property type="term" value="P:methylation"/>
    <property type="evidence" value="ECO:0007669"/>
    <property type="project" value="UniProtKB-KW"/>
</dbReference>
<dbReference type="InterPro" id="IPR008332">
    <property type="entry name" value="MethylG_MeTrfase_N"/>
</dbReference>
<comment type="function">
    <text evidence="9">Involved in the cellular defense against the biological effects of O6-methylguanine (O6-MeG) and O4-methylthymine (O4-MeT) in DNA. Repairs the methylated nucleobase in DNA by stoichiometrically transferring the methyl group to a cysteine residue in the enzyme. This is a suicide reaction: the enzyme is irreversibly inactivated.</text>
</comment>
<dbReference type="InterPro" id="IPR014048">
    <property type="entry name" value="MethylDNA_cys_MeTrfase_DNA-bd"/>
</dbReference>
<evidence type="ECO:0000256" key="8">
    <source>
        <dbReference type="ARBA" id="ARBA00049348"/>
    </source>
</evidence>
<organism evidence="12 13">
    <name type="scientific">Blautia obeum</name>
    <dbReference type="NCBI Taxonomy" id="40520"/>
    <lineage>
        <taxon>Bacteria</taxon>
        <taxon>Bacillati</taxon>
        <taxon>Bacillota</taxon>
        <taxon>Clostridia</taxon>
        <taxon>Lachnospirales</taxon>
        <taxon>Lachnospiraceae</taxon>
        <taxon>Blautia</taxon>
    </lineage>
</organism>
<dbReference type="Pfam" id="PF01035">
    <property type="entry name" value="DNA_binding_1"/>
    <property type="match status" value="1"/>
</dbReference>
<keyword evidence="6 9" id="KW-0227">DNA damage</keyword>
<comment type="caution">
    <text evidence="12">The sequence shown here is derived from an EMBL/GenBank/DDBJ whole genome shotgun (WGS) entry which is preliminary data.</text>
</comment>
<dbReference type="Proteomes" id="UP000253208">
    <property type="component" value="Unassembled WGS sequence"/>
</dbReference>
<dbReference type="InterPro" id="IPR036388">
    <property type="entry name" value="WH-like_DNA-bd_sf"/>
</dbReference>
<dbReference type="PANTHER" id="PTHR10815:SF5">
    <property type="entry name" value="METHYLATED-DNA--PROTEIN-CYSTEINE METHYLTRANSFERASE"/>
    <property type="match status" value="1"/>
</dbReference>
<dbReference type="Gene3D" id="1.10.10.10">
    <property type="entry name" value="Winged helix-like DNA-binding domain superfamily/Winged helix DNA-binding domain"/>
    <property type="match status" value="1"/>
</dbReference>
<dbReference type="InterPro" id="IPR036631">
    <property type="entry name" value="MGMT_N_sf"/>
</dbReference>
<dbReference type="SUPFAM" id="SSF53155">
    <property type="entry name" value="Methylated DNA-protein cysteine methyltransferase domain"/>
    <property type="match status" value="1"/>
</dbReference>
<keyword evidence="3 9" id="KW-0963">Cytoplasm</keyword>
<dbReference type="GO" id="GO:0006307">
    <property type="term" value="P:DNA alkylation repair"/>
    <property type="evidence" value="ECO:0007669"/>
    <property type="project" value="UniProtKB-UniRule"/>
</dbReference>
<name>A0A367G1L0_9FIRM</name>
<dbReference type="EMBL" id="PSQG01000011">
    <property type="protein sequence ID" value="RCH43881.1"/>
    <property type="molecule type" value="Genomic_DNA"/>
</dbReference>
<evidence type="ECO:0000256" key="1">
    <source>
        <dbReference type="ARBA" id="ARBA00001286"/>
    </source>
</evidence>
<dbReference type="HAMAP" id="MF_00772">
    <property type="entry name" value="OGT"/>
    <property type="match status" value="1"/>
</dbReference>
<evidence type="ECO:0000256" key="2">
    <source>
        <dbReference type="ARBA" id="ARBA00008711"/>
    </source>
</evidence>
<evidence type="ECO:0000313" key="13">
    <source>
        <dbReference type="Proteomes" id="UP000253208"/>
    </source>
</evidence>
<evidence type="ECO:0000256" key="3">
    <source>
        <dbReference type="ARBA" id="ARBA00022490"/>
    </source>
</evidence>
<dbReference type="InterPro" id="IPR001497">
    <property type="entry name" value="MethylDNA_cys_MeTrfase_AS"/>
</dbReference>
<dbReference type="InterPro" id="IPR023546">
    <property type="entry name" value="MGMT"/>
</dbReference>
<evidence type="ECO:0000256" key="9">
    <source>
        <dbReference type="HAMAP-Rule" id="MF_00772"/>
    </source>
</evidence>
<dbReference type="NCBIfam" id="TIGR00589">
    <property type="entry name" value="ogt"/>
    <property type="match status" value="1"/>
</dbReference>
<accession>A0A367G1L0</accession>
<feature type="domain" description="Methylguanine DNA methyltransferase ribonuclease-like" evidence="11">
    <location>
        <begin position="9"/>
        <end position="75"/>
    </location>
</feature>
<dbReference type="Pfam" id="PF02870">
    <property type="entry name" value="Methyltransf_1N"/>
    <property type="match status" value="1"/>
</dbReference>
<dbReference type="PROSITE" id="PS00374">
    <property type="entry name" value="MGMT"/>
    <property type="match status" value="1"/>
</dbReference>
<reference evidence="12 13" key="1">
    <citation type="submission" date="2018-02" db="EMBL/GenBank/DDBJ databases">
        <title>Complete genome sequencing of Faecalibacterium prausnitzii strains isolated from the human gut.</title>
        <authorList>
            <person name="Fitzgerald B.C."/>
            <person name="Shkoporov A.N."/>
            <person name="Ross P.R."/>
            <person name="Hill C."/>
        </authorList>
    </citation>
    <scope>NUCLEOTIDE SEQUENCE [LARGE SCALE GENOMIC DNA]</scope>
    <source>
        <strain evidence="12 13">APC942/31-1</strain>
    </source>
</reference>
<sequence length="183" mass="20202">MNVGGNMVYTCKYKSLIGDILLAADEIGLTGLWFEGQKYFANTLPKDHIQQETEILTEAKKWLDVYFFGEEPNFTPLLHPNGSTFRKAVWQILLEIPYGQTITYGEIARRIAVMKNTSHMSAQAVGGAVGHNEISIIIPCHRVVGTNGSLTGYAGGIDKKISLLKLEHTDMSCLFIPKKGTAL</sequence>
<evidence type="ECO:0000313" key="12">
    <source>
        <dbReference type="EMBL" id="RCH43881.1"/>
    </source>
</evidence>
<keyword evidence="7 9" id="KW-0234">DNA repair</keyword>